<dbReference type="EMBL" id="AEMG01000009">
    <property type="protein sequence ID" value="EFW91951.1"/>
    <property type="molecule type" value="Genomic_DNA"/>
</dbReference>
<evidence type="ECO:0000313" key="2">
    <source>
        <dbReference type="EMBL" id="SHK83865.1"/>
    </source>
</evidence>
<evidence type="ECO:0000313" key="3">
    <source>
        <dbReference type="Proteomes" id="UP000003751"/>
    </source>
</evidence>
<dbReference type="SUPFAM" id="SSF51445">
    <property type="entry name" value="(Trans)glycosidases"/>
    <property type="match status" value="1"/>
</dbReference>
<dbReference type="Gene3D" id="3.20.20.80">
    <property type="entry name" value="Glycosidases"/>
    <property type="match status" value="1"/>
</dbReference>
<reference evidence="1 3" key="1">
    <citation type="journal article" date="2014" name="ISME J.">
        <title>Trehalose/2-sulfotrehalose biosynthesis and glycine-betaine uptake are widely spread mechanisms for osmoadaptation in the Halobacteriales.</title>
        <authorList>
            <person name="Youssef N.H."/>
            <person name="Savage-Ashlock K.N."/>
            <person name="McCully A.L."/>
            <person name="Luedtke B."/>
            <person name="Shaw E.I."/>
            <person name="Hoff W.D."/>
            <person name="Elshahed M.S."/>
        </authorList>
    </citation>
    <scope>NUCLEOTIDE SEQUENCE [LARGE SCALE GENOMIC DNA]</scope>
    <source>
        <strain evidence="1 3">DX253</strain>
    </source>
</reference>
<sequence length="383" mass="44113">MWEGNPTRRGVLRFGAVAAGVGVAGSSGRRTESDVDCLSGDRGTNGEADAPVDVRGAIYFPSRAYNTFQMWHGYDPDVIERDLCYASRINLNALRVWLSFETWRREPLRFGLRLEHFLTTAANHGLRVLLGIFEGIGLNPTERQLQNTDPLTARPVFSPSREIMEQRARWHLPRRFIRWFMERHRDDSRLLAIELMNEPGWKPWKMRFARAMFRTLADQRGRVPLSVGSTNIPNNRDYRTWGSEVYQCHKNFAHTEGQYRRLLRRINATERRTGRPVWLTEWQRLAPPRKGTGTHPPNYASLAPLIRRAGVGNFFWSLMVKPAYQVYRREQGLISGIFHEDGTVWSADDARAIKAMSGDPTFSGEERPEWPSWAESVRNAVTD</sequence>
<dbReference type="Proteomes" id="UP000184203">
    <property type="component" value="Unassembled WGS sequence"/>
</dbReference>
<dbReference type="OrthoDB" id="374361at2157"/>
<gene>
    <name evidence="2" type="ORF">SAMN05444342_2351</name>
    <name evidence="1" type="ORF">ZOD2009_10750</name>
</gene>
<accession>E7QTM2</accession>
<dbReference type="AlphaFoldDB" id="E7QTM2"/>
<dbReference type="STRING" id="797209.GCA_000376445_02648"/>
<protein>
    <recommendedName>
        <fullName evidence="5">Glycoside hydrolase</fullName>
    </recommendedName>
</protein>
<dbReference type="EMBL" id="FRAN01000003">
    <property type="protein sequence ID" value="SHK83865.1"/>
    <property type="molecule type" value="Genomic_DNA"/>
</dbReference>
<evidence type="ECO:0008006" key="5">
    <source>
        <dbReference type="Google" id="ProtNLM"/>
    </source>
</evidence>
<reference evidence="2" key="2">
    <citation type="submission" date="2016-11" db="EMBL/GenBank/DDBJ databases">
        <authorList>
            <person name="Jaros S."/>
            <person name="Januszkiewicz K."/>
            <person name="Wedrychowicz H."/>
        </authorList>
    </citation>
    <scope>NUCLEOTIDE SEQUENCE [LARGE SCALE GENOMIC DNA]</scope>
    <source>
        <strain evidence="2">DX253</strain>
    </source>
</reference>
<dbReference type="PATRIC" id="fig|797209.4.peg.2110"/>
<organism evidence="1 3">
    <name type="scientific">Haladaptatus paucihalophilus DX253</name>
    <dbReference type="NCBI Taxonomy" id="797209"/>
    <lineage>
        <taxon>Archaea</taxon>
        <taxon>Methanobacteriati</taxon>
        <taxon>Methanobacteriota</taxon>
        <taxon>Stenosarchaea group</taxon>
        <taxon>Halobacteria</taxon>
        <taxon>Halobacteriales</taxon>
        <taxon>Haladaptataceae</taxon>
        <taxon>Haladaptatus</taxon>
    </lineage>
</organism>
<evidence type="ECO:0000313" key="4">
    <source>
        <dbReference type="Proteomes" id="UP000184203"/>
    </source>
</evidence>
<evidence type="ECO:0000313" key="1">
    <source>
        <dbReference type="EMBL" id="EFW91951.1"/>
    </source>
</evidence>
<dbReference type="InterPro" id="IPR017853">
    <property type="entry name" value="GH"/>
</dbReference>
<name>E7QTM2_HALPU</name>
<keyword evidence="4" id="KW-1185">Reference proteome</keyword>
<proteinExistence type="predicted"/>
<dbReference type="Proteomes" id="UP000003751">
    <property type="component" value="Unassembled WGS sequence"/>
</dbReference>
<reference evidence="4" key="3">
    <citation type="submission" date="2016-11" db="EMBL/GenBank/DDBJ databases">
        <authorList>
            <person name="Varghese N."/>
            <person name="Submissions S."/>
        </authorList>
    </citation>
    <scope>NUCLEOTIDE SEQUENCE [LARGE SCALE GENOMIC DNA]</scope>
    <source>
        <strain evidence="4">DX253</strain>
    </source>
</reference>